<evidence type="ECO:0000256" key="4">
    <source>
        <dbReference type="ARBA" id="ARBA00004752"/>
    </source>
</evidence>
<keyword evidence="7 19" id="KW-0963">Cytoplasm</keyword>
<comment type="caution">
    <text evidence="21">The sequence shown here is derived from an EMBL/GenBank/DDBJ whole genome shotgun (WGS) entry which is preliminary data.</text>
</comment>
<organism evidence="21 22">
    <name type="scientific">Swaminathania salitolerans</name>
    <dbReference type="NCBI Taxonomy" id="182838"/>
    <lineage>
        <taxon>Bacteria</taxon>
        <taxon>Pseudomonadati</taxon>
        <taxon>Pseudomonadota</taxon>
        <taxon>Alphaproteobacteria</taxon>
        <taxon>Acetobacterales</taxon>
        <taxon>Acetobacteraceae</taxon>
        <taxon>Swaminathania</taxon>
    </lineage>
</organism>
<dbReference type="InterPro" id="IPR036635">
    <property type="entry name" value="MurB_C_sf"/>
</dbReference>
<dbReference type="Gene3D" id="3.30.465.10">
    <property type="match status" value="1"/>
</dbReference>
<dbReference type="RefSeq" id="WP_147093297.1">
    <property type="nucleotide sequence ID" value="NZ_BJVC01000002.1"/>
</dbReference>
<dbReference type="InterPro" id="IPR016166">
    <property type="entry name" value="FAD-bd_PCMH"/>
</dbReference>
<dbReference type="Pfam" id="PF02873">
    <property type="entry name" value="MurB_C"/>
    <property type="match status" value="1"/>
</dbReference>
<comment type="cofactor">
    <cofactor evidence="1 19">
        <name>FAD</name>
        <dbReference type="ChEBI" id="CHEBI:57692"/>
    </cofactor>
</comment>
<dbReference type="GO" id="GO:0051301">
    <property type="term" value="P:cell division"/>
    <property type="evidence" value="ECO:0007669"/>
    <property type="project" value="UniProtKB-KW"/>
</dbReference>
<name>A0A511BPK1_9PROT</name>
<dbReference type="PANTHER" id="PTHR21071">
    <property type="entry name" value="UDP-N-ACETYLENOLPYRUVOYLGLUCOSAMINE REDUCTASE"/>
    <property type="match status" value="1"/>
</dbReference>
<dbReference type="InterPro" id="IPR036318">
    <property type="entry name" value="FAD-bd_PCMH-like_sf"/>
</dbReference>
<feature type="active site" evidence="19">
    <location>
        <position position="175"/>
    </location>
</feature>
<evidence type="ECO:0000256" key="1">
    <source>
        <dbReference type="ARBA" id="ARBA00001974"/>
    </source>
</evidence>
<accession>A0A511BPK1</accession>
<reference evidence="21 22" key="1">
    <citation type="submission" date="2019-07" db="EMBL/GenBank/DDBJ databases">
        <title>Whole genome shotgun sequence of Swaminathania salitolerans NBRC 104436.</title>
        <authorList>
            <person name="Hosoyama A."/>
            <person name="Uohara A."/>
            <person name="Ohji S."/>
            <person name="Ichikawa N."/>
        </authorList>
    </citation>
    <scope>NUCLEOTIDE SEQUENCE [LARGE SCALE GENOMIC DNA]</scope>
    <source>
        <strain evidence="21 22">NBRC 104436</strain>
    </source>
</reference>
<dbReference type="InterPro" id="IPR016167">
    <property type="entry name" value="FAD-bd_PCMH_sub1"/>
</dbReference>
<comment type="similarity">
    <text evidence="19">Belongs to the MurB family.</text>
</comment>
<dbReference type="EMBL" id="BJVC01000002">
    <property type="protein sequence ID" value="GEL02251.1"/>
    <property type="molecule type" value="Genomic_DNA"/>
</dbReference>
<evidence type="ECO:0000313" key="22">
    <source>
        <dbReference type="Proteomes" id="UP000321405"/>
    </source>
</evidence>
<evidence type="ECO:0000256" key="2">
    <source>
        <dbReference type="ARBA" id="ARBA00003921"/>
    </source>
</evidence>
<keyword evidence="16 19" id="KW-0961">Cell wall biogenesis/degradation</keyword>
<sequence length="312" mass="32880">MTGSVAEILRGLTPRGRLGFETPLGPRSWFRTGGPAEALFVPDDAEDLADVLSALPATVPVTMLGACSNVILRDGGVRGLVVRMAGGFSEILIEEDGLVAGASALDMIVAERAAQAGLEGLEFLAGIPGSIGGAVVMNAGAYESDIRTVLDWAEILTPDGAIRRLSNEALGFSYRHATLPAGGIVLRARLHARKGDPATIRAHIARIKTAREAAQPVRARTGGSTFRNPEGYKAWQLVDEAGCRGLRMGDAQVSEKHCNFLLNLGNATSSALEGLGEEVRRRVLEKSGISLQWEIKRLGEPAPALSPTGELA</sequence>
<comment type="function">
    <text evidence="2 19">Cell wall formation.</text>
</comment>
<dbReference type="Gene3D" id="3.90.78.10">
    <property type="entry name" value="UDP-N-acetylenolpyruvoylglucosamine reductase, C-terminal domain"/>
    <property type="match status" value="1"/>
</dbReference>
<dbReference type="HAMAP" id="MF_00037">
    <property type="entry name" value="MurB"/>
    <property type="match status" value="1"/>
</dbReference>
<keyword evidence="22" id="KW-1185">Reference proteome</keyword>
<keyword evidence="9 19" id="KW-0285">Flavoprotein</keyword>
<keyword evidence="8 19" id="KW-0132">Cell division</keyword>
<comment type="catalytic activity">
    <reaction evidence="18 19">
        <text>UDP-N-acetyl-alpha-D-muramate + NADP(+) = UDP-N-acetyl-3-O-(1-carboxyvinyl)-alpha-D-glucosamine + NADPH + H(+)</text>
        <dbReference type="Rhea" id="RHEA:12248"/>
        <dbReference type="ChEBI" id="CHEBI:15378"/>
        <dbReference type="ChEBI" id="CHEBI:57783"/>
        <dbReference type="ChEBI" id="CHEBI:58349"/>
        <dbReference type="ChEBI" id="CHEBI:68483"/>
        <dbReference type="ChEBI" id="CHEBI:70757"/>
        <dbReference type="EC" id="1.3.1.98"/>
    </reaction>
</comment>
<dbReference type="GO" id="GO:0008762">
    <property type="term" value="F:UDP-N-acetylmuramate dehydrogenase activity"/>
    <property type="evidence" value="ECO:0007669"/>
    <property type="project" value="UniProtKB-UniRule"/>
</dbReference>
<evidence type="ECO:0000256" key="8">
    <source>
        <dbReference type="ARBA" id="ARBA00022618"/>
    </source>
</evidence>
<dbReference type="SUPFAM" id="SSF56176">
    <property type="entry name" value="FAD-binding/transporter-associated domain-like"/>
    <property type="match status" value="1"/>
</dbReference>
<evidence type="ECO:0000256" key="12">
    <source>
        <dbReference type="ARBA" id="ARBA00022960"/>
    </source>
</evidence>
<evidence type="ECO:0000259" key="20">
    <source>
        <dbReference type="PROSITE" id="PS51387"/>
    </source>
</evidence>
<dbReference type="GO" id="GO:0005829">
    <property type="term" value="C:cytosol"/>
    <property type="evidence" value="ECO:0007669"/>
    <property type="project" value="TreeGrafter"/>
</dbReference>
<evidence type="ECO:0000256" key="3">
    <source>
        <dbReference type="ARBA" id="ARBA00004496"/>
    </source>
</evidence>
<dbReference type="GO" id="GO:0071555">
    <property type="term" value="P:cell wall organization"/>
    <property type="evidence" value="ECO:0007669"/>
    <property type="project" value="UniProtKB-KW"/>
</dbReference>
<evidence type="ECO:0000256" key="16">
    <source>
        <dbReference type="ARBA" id="ARBA00023316"/>
    </source>
</evidence>
<dbReference type="UniPathway" id="UPA00219"/>
<keyword evidence="13 19" id="KW-0573">Peptidoglycan synthesis</keyword>
<evidence type="ECO:0000256" key="5">
    <source>
        <dbReference type="ARBA" id="ARBA00012518"/>
    </source>
</evidence>
<dbReference type="NCBIfam" id="NF010480">
    <property type="entry name" value="PRK13905.1"/>
    <property type="match status" value="1"/>
</dbReference>
<dbReference type="InterPro" id="IPR011601">
    <property type="entry name" value="MurB_C"/>
</dbReference>
<evidence type="ECO:0000313" key="21">
    <source>
        <dbReference type="EMBL" id="GEL02251.1"/>
    </source>
</evidence>
<feature type="active site" description="Proton donor" evidence="19">
    <location>
        <position position="224"/>
    </location>
</feature>
<evidence type="ECO:0000256" key="9">
    <source>
        <dbReference type="ARBA" id="ARBA00022630"/>
    </source>
</evidence>
<evidence type="ECO:0000256" key="6">
    <source>
        <dbReference type="ARBA" id="ARBA00015188"/>
    </source>
</evidence>
<evidence type="ECO:0000256" key="11">
    <source>
        <dbReference type="ARBA" id="ARBA00022857"/>
    </source>
</evidence>
<comment type="subcellular location">
    <subcellularLocation>
        <location evidence="3 19">Cytoplasm</location>
    </subcellularLocation>
</comment>
<dbReference type="InterPro" id="IPR006094">
    <property type="entry name" value="Oxid_FAD_bind_N"/>
</dbReference>
<feature type="domain" description="FAD-binding PCMH-type" evidence="20">
    <location>
        <begin position="31"/>
        <end position="195"/>
    </location>
</feature>
<dbReference type="InterPro" id="IPR016169">
    <property type="entry name" value="FAD-bd_PCMH_sub2"/>
</dbReference>
<comment type="pathway">
    <text evidence="4 19">Cell wall biogenesis; peptidoglycan biosynthesis.</text>
</comment>
<evidence type="ECO:0000256" key="17">
    <source>
        <dbReference type="ARBA" id="ARBA00031026"/>
    </source>
</evidence>
<evidence type="ECO:0000256" key="15">
    <source>
        <dbReference type="ARBA" id="ARBA00023306"/>
    </source>
</evidence>
<gene>
    <name evidence="19 21" type="primary">murB</name>
    <name evidence="21" type="ORF">SSA02_14140</name>
</gene>
<evidence type="ECO:0000256" key="18">
    <source>
        <dbReference type="ARBA" id="ARBA00048914"/>
    </source>
</evidence>
<keyword evidence="11 19" id="KW-0521">NADP</keyword>
<dbReference type="Proteomes" id="UP000321405">
    <property type="component" value="Unassembled WGS sequence"/>
</dbReference>
<dbReference type="GO" id="GO:0008360">
    <property type="term" value="P:regulation of cell shape"/>
    <property type="evidence" value="ECO:0007669"/>
    <property type="project" value="UniProtKB-KW"/>
</dbReference>
<dbReference type="InterPro" id="IPR003170">
    <property type="entry name" value="MurB"/>
</dbReference>
<keyword evidence="15 19" id="KW-0131">Cell cycle</keyword>
<dbReference type="PROSITE" id="PS51387">
    <property type="entry name" value="FAD_PCMH"/>
    <property type="match status" value="1"/>
</dbReference>
<keyword evidence="14 19" id="KW-0560">Oxidoreductase</keyword>
<dbReference type="Pfam" id="PF01565">
    <property type="entry name" value="FAD_binding_4"/>
    <property type="match status" value="1"/>
</dbReference>
<feature type="active site" evidence="19">
    <location>
        <position position="294"/>
    </location>
</feature>
<dbReference type="SUPFAM" id="SSF56194">
    <property type="entry name" value="Uridine diphospho-N-Acetylenolpyruvylglucosamine reductase, MurB, C-terminal domain"/>
    <property type="match status" value="1"/>
</dbReference>
<evidence type="ECO:0000256" key="19">
    <source>
        <dbReference type="HAMAP-Rule" id="MF_00037"/>
    </source>
</evidence>
<dbReference type="GO" id="GO:0009252">
    <property type="term" value="P:peptidoglycan biosynthetic process"/>
    <property type="evidence" value="ECO:0007669"/>
    <property type="project" value="UniProtKB-UniRule"/>
</dbReference>
<evidence type="ECO:0000256" key="10">
    <source>
        <dbReference type="ARBA" id="ARBA00022827"/>
    </source>
</evidence>
<keyword evidence="10 19" id="KW-0274">FAD</keyword>
<evidence type="ECO:0000256" key="14">
    <source>
        <dbReference type="ARBA" id="ARBA00023002"/>
    </source>
</evidence>
<dbReference type="PANTHER" id="PTHR21071:SF4">
    <property type="entry name" value="UDP-N-ACETYLENOLPYRUVOYLGLUCOSAMINE REDUCTASE"/>
    <property type="match status" value="1"/>
</dbReference>
<proteinExistence type="inferred from homology"/>
<dbReference type="OrthoDB" id="9804753at2"/>
<dbReference type="EC" id="1.3.1.98" evidence="5 19"/>
<dbReference type="NCBIfam" id="TIGR00179">
    <property type="entry name" value="murB"/>
    <property type="match status" value="1"/>
</dbReference>
<dbReference type="AlphaFoldDB" id="A0A511BPK1"/>
<dbReference type="GO" id="GO:0071949">
    <property type="term" value="F:FAD binding"/>
    <property type="evidence" value="ECO:0007669"/>
    <property type="project" value="InterPro"/>
</dbReference>
<dbReference type="Gene3D" id="3.30.43.10">
    <property type="entry name" value="Uridine Diphospho-n-acetylenolpyruvylglucosamine Reductase, domain 2"/>
    <property type="match status" value="1"/>
</dbReference>
<keyword evidence="12 19" id="KW-0133">Cell shape</keyword>
<protein>
    <recommendedName>
        <fullName evidence="6 19">UDP-N-acetylenolpyruvoylglucosamine reductase</fullName>
        <ecNumber evidence="5 19">1.3.1.98</ecNumber>
    </recommendedName>
    <alternativeName>
        <fullName evidence="17 19">UDP-N-acetylmuramate dehydrogenase</fullName>
    </alternativeName>
</protein>
<evidence type="ECO:0000256" key="7">
    <source>
        <dbReference type="ARBA" id="ARBA00022490"/>
    </source>
</evidence>
<evidence type="ECO:0000256" key="13">
    <source>
        <dbReference type="ARBA" id="ARBA00022984"/>
    </source>
</evidence>